<evidence type="ECO:0000256" key="4">
    <source>
        <dbReference type="SAM" id="MobiDB-lite"/>
    </source>
</evidence>
<keyword evidence="6" id="KW-0808">Transferase</keyword>
<evidence type="ECO:0000256" key="1">
    <source>
        <dbReference type="ARBA" id="ARBA00008638"/>
    </source>
</evidence>
<dbReference type="InterPro" id="IPR036915">
    <property type="entry name" value="Cyclin-like_sf"/>
</dbReference>
<name>A0AAE0WI97_9PEZI</name>
<proteinExistence type="inferred from homology"/>
<dbReference type="Gene3D" id="1.10.472.10">
    <property type="entry name" value="Cyclin-like"/>
    <property type="match status" value="2"/>
</dbReference>
<dbReference type="GO" id="GO:0016538">
    <property type="term" value="F:cyclin-dependent protein serine/threonine kinase regulator activity"/>
    <property type="evidence" value="ECO:0007669"/>
    <property type="project" value="InterPro"/>
</dbReference>
<reference evidence="6" key="1">
    <citation type="submission" date="2023-07" db="EMBL/GenBank/DDBJ databases">
        <title>Black Yeasts Isolated from many extreme environments.</title>
        <authorList>
            <person name="Coleine C."/>
            <person name="Stajich J.E."/>
            <person name="Selbmann L."/>
        </authorList>
    </citation>
    <scope>NUCLEOTIDE SEQUENCE</scope>
    <source>
        <strain evidence="6">CCFEE 5485</strain>
    </source>
</reference>
<feature type="domain" description="Cyclin-like" evidence="5">
    <location>
        <begin position="482"/>
        <end position="582"/>
    </location>
</feature>
<evidence type="ECO:0000259" key="5">
    <source>
        <dbReference type="SMART" id="SM00385"/>
    </source>
</evidence>
<accession>A0AAE0WI97</accession>
<evidence type="ECO:0000256" key="2">
    <source>
        <dbReference type="ARBA" id="ARBA00014912"/>
    </source>
</evidence>
<feature type="domain" description="Cyclin-like" evidence="5">
    <location>
        <begin position="595"/>
        <end position="688"/>
    </location>
</feature>
<organism evidence="6 7">
    <name type="scientific">Recurvomyces mirabilis</name>
    <dbReference type="NCBI Taxonomy" id="574656"/>
    <lineage>
        <taxon>Eukaryota</taxon>
        <taxon>Fungi</taxon>
        <taxon>Dikarya</taxon>
        <taxon>Ascomycota</taxon>
        <taxon>Pezizomycotina</taxon>
        <taxon>Dothideomycetes</taxon>
        <taxon>Dothideomycetidae</taxon>
        <taxon>Mycosphaerellales</taxon>
        <taxon>Teratosphaeriaceae</taxon>
        <taxon>Recurvomyces</taxon>
    </lineage>
</organism>
<feature type="region of interest" description="Disordered" evidence="4">
    <location>
        <begin position="264"/>
        <end position="315"/>
    </location>
</feature>
<evidence type="ECO:0000313" key="6">
    <source>
        <dbReference type="EMBL" id="KAK3669788.1"/>
    </source>
</evidence>
<keyword evidence="7" id="KW-1185">Reference proteome</keyword>
<comment type="caution">
    <text evidence="6">The sequence shown here is derived from an EMBL/GenBank/DDBJ whole genome shotgun (WGS) entry which is preliminary data.</text>
</comment>
<gene>
    <name evidence="6" type="primary">CTK2</name>
    <name evidence="6" type="ORF">LTR78_010361</name>
</gene>
<dbReference type="GO" id="GO:0016798">
    <property type="term" value="F:hydrolase activity, acting on glycosyl bonds"/>
    <property type="evidence" value="ECO:0007669"/>
    <property type="project" value="UniProtKB-KW"/>
</dbReference>
<dbReference type="PANTHER" id="PTHR10026">
    <property type="entry name" value="CYCLIN"/>
    <property type="match status" value="1"/>
</dbReference>
<dbReference type="CDD" id="cd20546">
    <property type="entry name" value="CYCLIN_SpCG1C_ScCTK2-like_rpt2"/>
    <property type="match status" value="1"/>
</dbReference>
<comment type="similarity">
    <text evidence="1">Belongs to the cyclin family. Cyclin C subfamily.</text>
</comment>
<dbReference type="InterPro" id="IPR006671">
    <property type="entry name" value="Cyclin_N"/>
</dbReference>
<dbReference type="SUPFAM" id="SSF47954">
    <property type="entry name" value="Cyclin-like"/>
    <property type="match status" value="2"/>
</dbReference>
<dbReference type="GO" id="GO:0006357">
    <property type="term" value="P:regulation of transcription by RNA polymerase II"/>
    <property type="evidence" value="ECO:0007669"/>
    <property type="project" value="InterPro"/>
</dbReference>
<dbReference type="InterPro" id="IPR043198">
    <property type="entry name" value="Cyclin/Ssn8"/>
</dbReference>
<dbReference type="SMART" id="SM00385">
    <property type="entry name" value="CYCLIN"/>
    <property type="match status" value="2"/>
</dbReference>
<keyword evidence="6" id="KW-0418">Kinase</keyword>
<feature type="region of interest" description="Disordered" evidence="4">
    <location>
        <begin position="746"/>
        <end position="783"/>
    </location>
</feature>
<keyword evidence="6" id="KW-0326">Glycosidase</keyword>
<feature type="region of interest" description="Disordered" evidence="4">
    <location>
        <begin position="812"/>
        <end position="894"/>
    </location>
</feature>
<dbReference type="AlphaFoldDB" id="A0AAE0WI97"/>
<protein>
    <recommendedName>
        <fullName evidence="2">RNA polymerase II holoenzyme cyclin-like subunit</fullName>
    </recommendedName>
</protein>
<dbReference type="Pfam" id="PF00134">
    <property type="entry name" value="Cyclin_N"/>
    <property type="match status" value="1"/>
</dbReference>
<evidence type="ECO:0000313" key="7">
    <source>
        <dbReference type="Proteomes" id="UP001274830"/>
    </source>
</evidence>
<keyword evidence="3" id="KW-0195">Cyclin</keyword>
<dbReference type="GO" id="GO:0016301">
    <property type="term" value="F:kinase activity"/>
    <property type="evidence" value="ECO:0007669"/>
    <property type="project" value="UniProtKB-KW"/>
</dbReference>
<dbReference type="Proteomes" id="UP001274830">
    <property type="component" value="Unassembled WGS sequence"/>
</dbReference>
<sequence length="894" mass="99945">MAEPHPNTRLRVDWESLGICRYHMIGGIHNCTRDPCKWTHPEPEVVPLMWEREKAMAASRERAEARGRLAERKVDRERAGACVMGGVEEMVDEIAAAVSLLPKNEGGLKAWFPGPITLPLAAAVDPYFREVEMRDAYEARYYEHYLMPTPRLAPRGDYCEGYQYGAPHKGMAYPPARKGEYASPGGKYDESWCRKEVGQGSYEDQYHERGEEAYRAGGGYYHQHRFDDTAAATHSRPAALELCARALEVAMPAALVEPRFDVASRQTERAGQPASTRDMRSISDINDPPKNANRQPLGRPNRLLPTPANSSPSHAEMLPAGARIIWKRPEAEQRADEDAVAVEKVEERRSKVGAEQSFSHTGAGAEEAGVSVDRAELMLPPPQAEVKITNTAPLLLYISPTPVKPRPYGLLHAKAEDMGATKRMSNGEAKPVGPHPSTIRVAPRFMSQAAIDKKLNPPNALDVQERSLAEAREDNIRLQGVTWLDNVRRALQLPIRTYTTACTYYHRFRLSHPHAVDYAWADAAAAALLMACKAEDTLKKTRDILAAAYNLKAGAHDPLTPDDVVFETPSRIVIGLERLILESSGFDFRAKYPHNLMVKMCKTLGNDEEELKKVGSIAWTVLTDLYRTFAPLKHTPATMALACLELATQLHAASTGNETFQEQIKAFDYEKAGTTRGEIMETLLDLLDLYTHHTANSILGTKYSLDDFLRIRLVLNKECTDDSIPRFTSAPESTAINTVQAGETLSLANGHPTPVSPPQAGAPNAPQTLPAPQMPSLPEGGGTLRFMLDPRLVVEEKAEIKKFYTQEWEEVEEEIEIPIPQPPRSVVRSRSRDRHSNRDSNRDRDRDRDRDRERDRAERHGPPPHRARGDYDHNRSEIPPRGAGERRSREDLRE</sequence>
<keyword evidence="6" id="KW-0378">Hydrolase</keyword>
<evidence type="ECO:0000256" key="3">
    <source>
        <dbReference type="RuleBase" id="RU000383"/>
    </source>
</evidence>
<dbReference type="EMBL" id="JAUTXT010000072">
    <property type="protein sequence ID" value="KAK3669788.1"/>
    <property type="molecule type" value="Genomic_DNA"/>
</dbReference>
<feature type="non-terminal residue" evidence="6">
    <location>
        <position position="894"/>
    </location>
</feature>
<dbReference type="InterPro" id="IPR013763">
    <property type="entry name" value="Cyclin-like_dom"/>
</dbReference>
<feature type="compositionally biased region" description="Basic and acidic residues" evidence="4">
    <location>
        <begin position="834"/>
        <end position="894"/>
    </location>
</feature>